<comment type="caution">
    <text evidence="1">The sequence shown here is derived from an EMBL/GenBank/DDBJ whole genome shotgun (WGS) entry which is preliminary data.</text>
</comment>
<evidence type="ECO:0000313" key="1">
    <source>
        <dbReference type="EMBL" id="GAG16906.1"/>
    </source>
</evidence>
<evidence type="ECO:0008006" key="2">
    <source>
        <dbReference type="Google" id="ProtNLM"/>
    </source>
</evidence>
<feature type="non-terminal residue" evidence="1">
    <location>
        <position position="1"/>
    </location>
</feature>
<gene>
    <name evidence="1" type="ORF">S01H1_52539</name>
</gene>
<accession>X0WVX3</accession>
<proteinExistence type="predicted"/>
<protein>
    <recommendedName>
        <fullName evidence="2">Rho termination factor N-terminal domain-containing protein</fullName>
    </recommendedName>
</protein>
<name>X0WVX3_9ZZZZ</name>
<dbReference type="AlphaFoldDB" id="X0WVX3"/>
<sequence>DEDKEKIFDHPLKVDPSKMKWGELKSYAKEQGINTKGMKKAEILEALK</sequence>
<organism evidence="1">
    <name type="scientific">marine sediment metagenome</name>
    <dbReference type="NCBI Taxonomy" id="412755"/>
    <lineage>
        <taxon>unclassified sequences</taxon>
        <taxon>metagenomes</taxon>
        <taxon>ecological metagenomes</taxon>
    </lineage>
</organism>
<reference evidence="1" key="1">
    <citation type="journal article" date="2014" name="Front. Microbiol.">
        <title>High frequency of phylogenetically diverse reductive dehalogenase-homologous genes in deep subseafloor sedimentary metagenomes.</title>
        <authorList>
            <person name="Kawai M."/>
            <person name="Futagami T."/>
            <person name="Toyoda A."/>
            <person name="Takaki Y."/>
            <person name="Nishi S."/>
            <person name="Hori S."/>
            <person name="Arai W."/>
            <person name="Tsubouchi T."/>
            <person name="Morono Y."/>
            <person name="Uchiyama I."/>
            <person name="Ito T."/>
            <person name="Fujiyama A."/>
            <person name="Inagaki F."/>
            <person name="Takami H."/>
        </authorList>
    </citation>
    <scope>NUCLEOTIDE SEQUENCE</scope>
    <source>
        <strain evidence="1">Expedition CK06-06</strain>
    </source>
</reference>
<dbReference type="EMBL" id="BARS01033965">
    <property type="protein sequence ID" value="GAG16906.1"/>
    <property type="molecule type" value="Genomic_DNA"/>
</dbReference>